<dbReference type="EMBL" id="JAGKQM010000009">
    <property type="protein sequence ID" value="KAH0910775.1"/>
    <property type="molecule type" value="Genomic_DNA"/>
</dbReference>
<evidence type="ECO:0000313" key="2">
    <source>
        <dbReference type="EMBL" id="KAH0910775.1"/>
    </source>
</evidence>
<evidence type="ECO:0000313" key="3">
    <source>
        <dbReference type="Proteomes" id="UP000824890"/>
    </source>
</evidence>
<proteinExistence type="predicted"/>
<sequence length="395" mass="43649">MDFSGSSLDLTAAVENPCCEVTDFASQSTEVDKFPPVGPLSSIGVDNLQPGEQSTIFSMTPDRVPSLVAKVSEELEISPGLTIGLAEVLYLYAITPMNGGERRYHLHPHGGDLPVQEVGKKERKRLPLVDIPSVDPSLGEKTIMKVLELPIERRQVPFLVSKEALERCSIWGIMSGSKGEEALVEYKRALEVMSAKKAAPKKPTPSENDDEVQFIKSNKRQAATALASSSKNKSKVSGSTPKVSPSSSSDLAMVLANLNTKVFPLTPAMSQLFHLGERMGDHALLKADLAELTFQLREEKDHVLAKEKEIKALKLKVRNQDVAGKRAAVENVSLREQLEQREEEVCDLRCAAETFDAEKTMAVSGAIVVARWDLMREWLNHQTESWDLEREPKQY</sequence>
<keyword evidence="3" id="KW-1185">Reference proteome</keyword>
<evidence type="ECO:0000256" key="1">
    <source>
        <dbReference type="SAM" id="MobiDB-lite"/>
    </source>
</evidence>
<gene>
    <name evidence="2" type="ORF">HID58_034096</name>
</gene>
<feature type="compositionally biased region" description="Low complexity" evidence="1">
    <location>
        <begin position="228"/>
        <end position="248"/>
    </location>
</feature>
<feature type="region of interest" description="Disordered" evidence="1">
    <location>
        <begin position="226"/>
        <end position="248"/>
    </location>
</feature>
<reference evidence="2 3" key="1">
    <citation type="submission" date="2021-05" db="EMBL/GenBank/DDBJ databases">
        <title>Genome Assembly of Synthetic Allotetraploid Brassica napus Reveals Homoeologous Exchanges between Subgenomes.</title>
        <authorList>
            <person name="Davis J.T."/>
        </authorList>
    </citation>
    <scope>NUCLEOTIDE SEQUENCE [LARGE SCALE GENOMIC DNA]</scope>
    <source>
        <strain evidence="3">cv. Da-Ae</strain>
        <tissue evidence="2">Seedling</tissue>
    </source>
</reference>
<name>A0ABQ8C133_BRANA</name>
<organism evidence="2 3">
    <name type="scientific">Brassica napus</name>
    <name type="common">Rape</name>
    <dbReference type="NCBI Taxonomy" id="3708"/>
    <lineage>
        <taxon>Eukaryota</taxon>
        <taxon>Viridiplantae</taxon>
        <taxon>Streptophyta</taxon>
        <taxon>Embryophyta</taxon>
        <taxon>Tracheophyta</taxon>
        <taxon>Spermatophyta</taxon>
        <taxon>Magnoliopsida</taxon>
        <taxon>eudicotyledons</taxon>
        <taxon>Gunneridae</taxon>
        <taxon>Pentapetalae</taxon>
        <taxon>rosids</taxon>
        <taxon>malvids</taxon>
        <taxon>Brassicales</taxon>
        <taxon>Brassicaceae</taxon>
        <taxon>Brassiceae</taxon>
        <taxon>Brassica</taxon>
    </lineage>
</organism>
<comment type="caution">
    <text evidence="2">The sequence shown here is derived from an EMBL/GenBank/DDBJ whole genome shotgun (WGS) entry which is preliminary data.</text>
</comment>
<protein>
    <submittedName>
        <fullName evidence="2">Uncharacterized protein</fullName>
    </submittedName>
</protein>
<dbReference type="Proteomes" id="UP000824890">
    <property type="component" value="Unassembled WGS sequence"/>
</dbReference>
<accession>A0ABQ8C133</accession>